<name>A0A438GNU7_VITVI</name>
<evidence type="ECO:0000313" key="1">
    <source>
        <dbReference type="EMBL" id="RVW27419.1"/>
    </source>
</evidence>
<accession>A0A438GNU7</accession>
<protein>
    <submittedName>
        <fullName evidence="2">Uncharacterized protein</fullName>
    </submittedName>
</protein>
<reference evidence="2 3" key="1">
    <citation type="journal article" date="2018" name="PLoS Genet.">
        <title>Population sequencing reveals clonal diversity and ancestral inbreeding in the grapevine cultivar Chardonnay.</title>
        <authorList>
            <person name="Roach M.J."/>
            <person name="Johnson D.L."/>
            <person name="Bohlmann J."/>
            <person name="van Vuuren H.J."/>
            <person name="Jones S.J."/>
            <person name="Pretorius I.S."/>
            <person name="Schmidt S.A."/>
            <person name="Borneman A.R."/>
        </authorList>
    </citation>
    <scope>NUCLEOTIDE SEQUENCE [LARGE SCALE GENOMIC DNA]</scope>
    <source>
        <strain evidence="3">cv. Chardonnay</strain>
        <strain evidence="2">I10V1</strain>
        <tissue evidence="2">Leaf</tissue>
    </source>
</reference>
<sequence length="237" mass="25898">MPLSQALRKLIEAGLLTALTPRPPPQPLPPHFRMDLHCAYHQGLGHETDQCTALRHAIQDLIDQGLVHLVPTPFRLFPETASVHASIVEPPISTRYSVQTPFILVPDVEEFQAPHSDDPQTPDVHLLASSSTHQDALTRALSQIRVDTTTTPEGLITMMTAGRATCIVFSDDDLPPEGSGHTRLSIYLLVVQVAEFHLSFGQWLGLNVCLLATAIAEYAPSDFGPSTQTVRAYDSTP</sequence>
<gene>
    <name evidence="2" type="ORF">CK203_056676</name>
    <name evidence="1" type="ORF">CK203_095452</name>
</gene>
<dbReference type="Proteomes" id="UP000288805">
    <property type="component" value="Unassembled WGS sequence"/>
</dbReference>
<evidence type="ECO:0000313" key="2">
    <source>
        <dbReference type="EMBL" id="RVW73854.1"/>
    </source>
</evidence>
<dbReference type="AlphaFoldDB" id="A0A438GNU7"/>
<proteinExistence type="predicted"/>
<dbReference type="PANTHER" id="PTHR32108">
    <property type="entry name" value="DNA-DIRECTED RNA POLYMERASE SUBUNIT ALPHA"/>
    <property type="match status" value="1"/>
</dbReference>
<evidence type="ECO:0000313" key="3">
    <source>
        <dbReference type="Proteomes" id="UP000288805"/>
    </source>
</evidence>
<comment type="caution">
    <text evidence="2">The sequence shown here is derived from an EMBL/GenBank/DDBJ whole genome shotgun (WGS) entry which is preliminary data.</text>
</comment>
<organism evidence="2 3">
    <name type="scientific">Vitis vinifera</name>
    <name type="common">Grape</name>
    <dbReference type="NCBI Taxonomy" id="29760"/>
    <lineage>
        <taxon>Eukaryota</taxon>
        <taxon>Viridiplantae</taxon>
        <taxon>Streptophyta</taxon>
        <taxon>Embryophyta</taxon>
        <taxon>Tracheophyta</taxon>
        <taxon>Spermatophyta</taxon>
        <taxon>Magnoliopsida</taxon>
        <taxon>eudicotyledons</taxon>
        <taxon>Gunneridae</taxon>
        <taxon>Pentapetalae</taxon>
        <taxon>rosids</taxon>
        <taxon>Vitales</taxon>
        <taxon>Vitaceae</taxon>
        <taxon>Viteae</taxon>
        <taxon>Vitis</taxon>
    </lineage>
</organism>
<dbReference type="EMBL" id="QGNW01001952">
    <property type="protein sequence ID" value="RVW27419.1"/>
    <property type="molecule type" value="Genomic_DNA"/>
</dbReference>
<dbReference type="EMBL" id="QGNW01000382">
    <property type="protein sequence ID" value="RVW73854.1"/>
    <property type="molecule type" value="Genomic_DNA"/>
</dbReference>